<dbReference type="PANTHER" id="PTHR21240">
    <property type="entry name" value="2-AMINO-3-CARBOXYLMUCONATE-6-SEMIALDEHYDE DECARBOXYLASE"/>
    <property type="match status" value="1"/>
</dbReference>
<evidence type="ECO:0000313" key="4">
    <source>
        <dbReference type="EMBL" id="SFG45226.1"/>
    </source>
</evidence>
<dbReference type="STRING" id="504797.SAMN05421678_10628"/>
<dbReference type="GO" id="GO:0005737">
    <property type="term" value="C:cytoplasm"/>
    <property type="evidence" value="ECO:0007669"/>
    <property type="project" value="TreeGrafter"/>
</dbReference>
<reference evidence="4 5" key="1">
    <citation type="submission" date="2016-10" db="EMBL/GenBank/DDBJ databases">
        <authorList>
            <person name="de Groot N.N."/>
        </authorList>
    </citation>
    <scope>NUCLEOTIDE SEQUENCE [LARGE SCALE GENOMIC DNA]</scope>
    <source>
        <strain evidence="4 5">CPCC 202808</strain>
    </source>
</reference>
<evidence type="ECO:0000259" key="2">
    <source>
        <dbReference type="Pfam" id="PF04909"/>
    </source>
</evidence>
<sequence length="252" mass="27080">MIIDAHVRVGSGREVDLTVEQLLATMDTLGIDRALVAPGERCTAYDNREGNETVCSVAAASDGRLAAYAVANPWRGRYALDELTRAKDAGAVALAVDPVLQGFDVLDGLLDPLLAFAAEQDWFVYIRTGTPPTALPLPAASLARRYPELRFLMGKSGATDFWIDAAPALRHAPNLHADTAYAPWDTVLSEFARDDQIGSGRCVFTTDAPYTVPQAELARILEWATIDDAQRADVLAGSATRLLGANLPAGWK</sequence>
<feature type="domain" description="Amidohydrolase-related" evidence="2">
    <location>
        <begin position="15"/>
        <end position="244"/>
    </location>
</feature>
<dbReference type="SUPFAM" id="SSF51556">
    <property type="entry name" value="Metallo-dependent hydrolases"/>
    <property type="match status" value="1"/>
</dbReference>
<dbReference type="PANTHER" id="PTHR21240:SF28">
    <property type="entry name" value="ISO-OROTATE DECARBOXYLASE (EUROFUNG)"/>
    <property type="match status" value="1"/>
</dbReference>
<evidence type="ECO:0000256" key="1">
    <source>
        <dbReference type="ARBA" id="ARBA00023239"/>
    </source>
</evidence>
<dbReference type="GO" id="GO:0019748">
    <property type="term" value="P:secondary metabolic process"/>
    <property type="evidence" value="ECO:0007669"/>
    <property type="project" value="TreeGrafter"/>
</dbReference>
<evidence type="ECO:0000313" key="6">
    <source>
        <dbReference type="Proteomes" id="UP000533017"/>
    </source>
</evidence>
<dbReference type="EMBL" id="JACBZA010000001">
    <property type="protein sequence ID" value="NYH83826.1"/>
    <property type="molecule type" value="Genomic_DNA"/>
</dbReference>
<dbReference type="EMBL" id="FOOI01000006">
    <property type="protein sequence ID" value="SFG45226.1"/>
    <property type="molecule type" value="Genomic_DNA"/>
</dbReference>
<dbReference type="Proteomes" id="UP000199052">
    <property type="component" value="Unassembled WGS sequence"/>
</dbReference>
<dbReference type="GO" id="GO:0016787">
    <property type="term" value="F:hydrolase activity"/>
    <property type="evidence" value="ECO:0007669"/>
    <property type="project" value="UniProtKB-KW"/>
</dbReference>
<dbReference type="Pfam" id="PF04909">
    <property type="entry name" value="Amidohydro_2"/>
    <property type="match status" value="1"/>
</dbReference>
<dbReference type="Gene3D" id="3.20.20.140">
    <property type="entry name" value="Metal-dependent hydrolases"/>
    <property type="match status" value="1"/>
</dbReference>
<name>A0A1I2S5A7_9ACTN</name>
<keyword evidence="6" id="KW-1185">Reference proteome</keyword>
<dbReference type="OrthoDB" id="1407586at2"/>
<dbReference type="GO" id="GO:0016831">
    <property type="term" value="F:carboxy-lyase activity"/>
    <property type="evidence" value="ECO:0007669"/>
    <property type="project" value="InterPro"/>
</dbReference>
<accession>A0A1I2S5A7</accession>
<dbReference type="RefSeq" id="WP_092883280.1">
    <property type="nucleotide sequence ID" value="NZ_FOOI01000006.1"/>
</dbReference>
<keyword evidence="1" id="KW-0456">Lyase</keyword>
<proteinExistence type="predicted"/>
<dbReference type="Proteomes" id="UP000533017">
    <property type="component" value="Unassembled WGS sequence"/>
</dbReference>
<dbReference type="InterPro" id="IPR032465">
    <property type="entry name" value="ACMSD"/>
</dbReference>
<dbReference type="AlphaFoldDB" id="A0A1I2S5A7"/>
<protein>
    <submittedName>
        <fullName evidence="4">Predicted metal-dependent hydrolase, TIM-barrel fold</fullName>
    </submittedName>
</protein>
<evidence type="ECO:0000313" key="3">
    <source>
        <dbReference type="EMBL" id="NYH83826.1"/>
    </source>
</evidence>
<evidence type="ECO:0000313" key="5">
    <source>
        <dbReference type="Proteomes" id="UP000199052"/>
    </source>
</evidence>
<dbReference type="InterPro" id="IPR032466">
    <property type="entry name" value="Metal_Hydrolase"/>
</dbReference>
<keyword evidence="4" id="KW-0378">Hydrolase</keyword>
<dbReference type="InterPro" id="IPR006680">
    <property type="entry name" value="Amidohydro-rel"/>
</dbReference>
<gene>
    <name evidence="3" type="ORF">FHR37_002677</name>
    <name evidence="4" type="ORF">SAMN05421678_10628</name>
</gene>
<reference evidence="3 6" key="2">
    <citation type="submission" date="2020-07" db="EMBL/GenBank/DDBJ databases">
        <title>Sequencing the genomes of 1000 actinobacteria strains.</title>
        <authorList>
            <person name="Klenk H.-P."/>
        </authorList>
    </citation>
    <scope>NUCLEOTIDE SEQUENCE [LARGE SCALE GENOMIC DNA]</scope>
    <source>
        <strain evidence="3 6">DSM 45117</strain>
    </source>
</reference>
<organism evidence="4 5">
    <name type="scientific">Actinopolymorpha cephalotaxi</name>
    <dbReference type="NCBI Taxonomy" id="504797"/>
    <lineage>
        <taxon>Bacteria</taxon>
        <taxon>Bacillati</taxon>
        <taxon>Actinomycetota</taxon>
        <taxon>Actinomycetes</taxon>
        <taxon>Propionibacteriales</taxon>
        <taxon>Actinopolymorphaceae</taxon>
        <taxon>Actinopolymorpha</taxon>
    </lineage>
</organism>